<reference evidence="1 2" key="1">
    <citation type="submission" date="2011-03" db="EMBL/GenBank/DDBJ databases">
        <authorList>
            <person name="Weinstock G."/>
            <person name="Sodergren E."/>
            <person name="Clifton S."/>
            <person name="Fulton L."/>
            <person name="Fulton B."/>
            <person name="Courtney L."/>
            <person name="Fronick C."/>
            <person name="Harrison M."/>
            <person name="Strong C."/>
            <person name="Farmer C."/>
            <person name="Delahaunty K."/>
            <person name="Markovic C."/>
            <person name="Hall O."/>
            <person name="Minx P."/>
            <person name="Tomlinson C."/>
            <person name="Mitreva M."/>
            <person name="Hou S."/>
            <person name="Chen J."/>
            <person name="Wollam A."/>
            <person name="Pepin K.H."/>
            <person name="Johnson M."/>
            <person name="Bhonagiri V."/>
            <person name="Zhang X."/>
            <person name="Suruliraj S."/>
            <person name="Warren W."/>
            <person name="Chinwalla A."/>
            <person name="Mardis E.R."/>
            <person name="Wilson R.K."/>
        </authorList>
    </citation>
    <scope>NUCLEOTIDE SEQUENCE [LARGE SCALE GENOMIC DNA]</scope>
    <source>
        <strain evidence="1 2">YIT 11840</strain>
    </source>
</reference>
<sequence>MSGKGSRPDEGLPMSNLKIEITRTRKRRISFGDVCGQAVACREEGRLSETEQEP</sequence>
<proteinExistence type="predicted"/>
<dbReference type="HOGENOM" id="CLU_3046206_0_0_10"/>
<evidence type="ECO:0000313" key="1">
    <source>
        <dbReference type="EMBL" id="EHG98260.1"/>
    </source>
</evidence>
<dbReference type="AlphaFoldDB" id="G5SWM9"/>
<comment type="caution">
    <text evidence="1">The sequence shown here is derived from an EMBL/GenBank/DDBJ whole genome shotgun (WGS) entry which is preliminary data.</text>
</comment>
<dbReference type="Proteomes" id="UP000003598">
    <property type="component" value="Unassembled WGS sequence"/>
</dbReference>
<protein>
    <submittedName>
        <fullName evidence="1">Uncharacterized protein</fullName>
    </submittedName>
</protein>
<gene>
    <name evidence="1" type="ORF">HMPREF9441_03802</name>
</gene>
<dbReference type="EMBL" id="AFFY01000098">
    <property type="protein sequence ID" value="EHG98260.1"/>
    <property type="molecule type" value="Genomic_DNA"/>
</dbReference>
<evidence type="ECO:0000313" key="2">
    <source>
        <dbReference type="Proteomes" id="UP000003598"/>
    </source>
</evidence>
<accession>G5SWM9</accession>
<name>G5SWM9_9BACT</name>
<organism evidence="1 2">
    <name type="scientific">Paraprevotella clara YIT 11840</name>
    <dbReference type="NCBI Taxonomy" id="762968"/>
    <lineage>
        <taxon>Bacteria</taxon>
        <taxon>Pseudomonadati</taxon>
        <taxon>Bacteroidota</taxon>
        <taxon>Bacteroidia</taxon>
        <taxon>Bacteroidales</taxon>
        <taxon>Prevotellaceae</taxon>
        <taxon>Paraprevotella</taxon>
    </lineage>
</organism>
<keyword evidence="2" id="KW-1185">Reference proteome</keyword>
<dbReference type="STRING" id="762968.HMPREF9441_03802"/>